<keyword evidence="3" id="KW-1185">Reference proteome</keyword>
<organism evidence="2 3">
    <name type="scientific">Meganyctiphanes norvegica</name>
    <name type="common">Northern krill</name>
    <name type="synonym">Thysanopoda norvegica</name>
    <dbReference type="NCBI Taxonomy" id="48144"/>
    <lineage>
        <taxon>Eukaryota</taxon>
        <taxon>Metazoa</taxon>
        <taxon>Ecdysozoa</taxon>
        <taxon>Arthropoda</taxon>
        <taxon>Crustacea</taxon>
        <taxon>Multicrustacea</taxon>
        <taxon>Malacostraca</taxon>
        <taxon>Eumalacostraca</taxon>
        <taxon>Eucarida</taxon>
        <taxon>Euphausiacea</taxon>
        <taxon>Euphausiidae</taxon>
        <taxon>Meganyctiphanes</taxon>
    </lineage>
</organism>
<feature type="non-terminal residue" evidence="2">
    <location>
        <position position="1"/>
    </location>
</feature>
<keyword evidence="1" id="KW-0472">Membrane</keyword>
<proteinExistence type="predicted"/>
<evidence type="ECO:0000313" key="3">
    <source>
        <dbReference type="Proteomes" id="UP001497623"/>
    </source>
</evidence>
<dbReference type="EMBL" id="CAXKWB010017975">
    <property type="protein sequence ID" value="CAL4119975.1"/>
    <property type="molecule type" value="Genomic_DNA"/>
</dbReference>
<keyword evidence="1" id="KW-0812">Transmembrane</keyword>
<protein>
    <submittedName>
        <fullName evidence="2">Uncharacterized protein</fullName>
    </submittedName>
</protein>
<name>A0AAV2R8P3_MEGNR</name>
<dbReference type="AlphaFoldDB" id="A0AAV2R8P3"/>
<gene>
    <name evidence="2" type="ORF">MNOR_LOCUS21907</name>
</gene>
<accession>A0AAV2R8P3</accession>
<sequence length="193" mass="21515">TVCRVPLTETHLLLADSWSPPGLLLFYLTMEAVALLLLAGLSGLANSLPLLPGGGQVMNQQQLQYLNSYSPRIEYNPLPQQPTTSSKIVYVCYQQPVAVGSQVVYQKVCKPTYMPEEQGSEDEAHQNVMHAPDPKPYIDILVNSRRESNTIHLPLPNTENVPESLVEVKRTLDQIDEEDFGSDERVDIKLDTV</sequence>
<comment type="caution">
    <text evidence="2">The sequence shown here is derived from an EMBL/GenBank/DDBJ whole genome shotgun (WGS) entry which is preliminary data.</text>
</comment>
<reference evidence="2 3" key="1">
    <citation type="submission" date="2024-05" db="EMBL/GenBank/DDBJ databases">
        <authorList>
            <person name="Wallberg A."/>
        </authorList>
    </citation>
    <scope>NUCLEOTIDE SEQUENCE [LARGE SCALE GENOMIC DNA]</scope>
</reference>
<keyword evidence="1" id="KW-1133">Transmembrane helix</keyword>
<dbReference type="Proteomes" id="UP001497623">
    <property type="component" value="Unassembled WGS sequence"/>
</dbReference>
<feature type="transmembrane region" description="Helical" evidence="1">
    <location>
        <begin position="24"/>
        <end position="45"/>
    </location>
</feature>
<evidence type="ECO:0000256" key="1">
    <source>
        <dbReference type="SAM" id="Phobius"/>
    </source>
</evidence>
<evidence type="ECO:0000313" key="2">
    <source>
        <dbReference type="EMBL" id="CAL4119975.1"/>
    </source>
</evidence>